<accession>A0A0K0NP99</accession>
<dbReference type="PRINTS" id="PR01437">
    <property type="entry name" value="NUOXDRDTASE4"/>
</dbReference>
<keyword evidence="8 17" id="KW-0812">Transmembrane</keyword>
<evidence type="ECO:0000256" key="11">
    <source>
        <dbReference type="ARBA" id="ARBA00022989"/>
    </source>
</evidence>
<feature type="transmembrane region" description="Helical" evidence="17">
    <location>
        <begin position="383"/>
        <end position="406"/>
    </location>
</feature>
<dbReference type="InterPro" id="IPR001750">
    <property type="entry name" value="ND/Mrp_TM"/>
</dbReference>
<reference evidence="19" key="1">
    <citation type="journal article" date="2015" name="Sci. Rep.">
        <title>Gnathostoma spinigerum Mitochondrial Genome Sequence: a Novel Gene Arrangement and its Phylogenetic Position within the Class Chromadorea.</title>
        <authorList>
            <person name="Liu G.H."/>
            <person name="Shao R."/>
            <person name="Cai X.Q."/>
            <person name="Li W.W."/>
            <person name="Zhu X.Q."/>
        </authorList>
    </citation>
    <scope>NUCLEOTIDE SEQUENCE</scope>
</reference>
<evidence type="ECO:0000256" key="1">
    <source>
        <dbReference type="ARBA" id="ARBA00003257"/>
    </source>
</evidence>
<name>A0A0K0NP99_9BILA</name>
<dbReference type="GO" id="GO:0008137">
    <property type="term" value="F:NADH dehydrogenase (ubiquinone) activity"/>
    <property type="evidence" value="ECO:0007669"/>
    <property type="project" value="UniProtKB-UniRule"/>
</dbReference>
<comment type="similarity">
    <text evidence="3 17">Belongs to the complex I subunit 4 family.</text>
</comment>
<protein>
    <recommendedName>
        <fullName evidence="5 17">NADH-ubiquinone oxidoreductase chain 4</fullName>
        <ecNumber evidence="4 17">7.1.1.2</ecNumber>
    </recommendedName>
</protein>
<evidence type="ECO:0000313" key="19">
    <source>
        <dbReference type="EMBL" id="AKM22103.1"/>
    </source>
</evidence>
<evidence type="ECO:0000256" key="7">
    <source>
        <dbReference type="ARBA" id="ARBA00022660"/>
    </source>
</evidence>
<feature type="transmembrane region" description="Helical" evidence="17">
    <location>
        <begin position="121"/>
        <end position="140"/>
    </location>
</feature>
<comment type="subcellular location">
    <subcellularLocation>
        <location evidence="2 17">Mitochondrion membrane</location>
        <topology evidence="2 17">Multi-pass membrane protein</topology>
    </subcellularLocation>
</comment>
<comment type="function">
    <text evidence="17">Core subunit of the mitochondrial membrane respiratory chain NADH dehydrogenase (Complex I) which catalyzes electron transfer from NADH through the respiratory chain, using ubiquinone as an electron acceptor. Essential for the catalytic activity and assembly of complex I.</text>
</comment>
<dbReference type="AlphaFoldDB" id="A0A0K0NP99"/>
<feature type="transmembrane region" description="Helical" evidence="17">
    <location>
        <begin position="45"/>
        <end position="64"/>
    </location>
</feature>
<dbReference type="EC" id="7.1.1.2" evidence="4 17"/>
<feature type="transmembrane region" description="Helical" evidence="17">
    <location>
        <begin position="191"/>
        <end position="211"/>
    </location>
</feature>
<dbReference type="PANTHER" id="PTHR43507">
    <property type="entry name" value="NADH-UBIQUINONE OXIDOREDUCTASE CHAIN 4"/>
    <property type="match status" value="1"/>
</dbReference>
<feature type="transmembrane region" description="Helical" evidence="17">
    <location>
        <begin position="272"/>
        <end position="290"/>
    </location>
</feature>
<feature type="transmembrane region" description="Helical" evidence="17">
    <location>
        <begin position="12"/>
        <end position="33"/>
    </location>
</feature>
<evidence type="ECO:0000256" key="6">
    <source>
        <dbReference type="ARBA" id="ARBA00022448"/>
    </source>
</evidence>
<feature type="transmembrane region" description="Helical" evidence="17">
    <location>
        <begin position="245"/>
        <end position="266"/>
    </location>
</feature>
<keyword evidence="7 17" id="KW-0679">Respiratory chain</keyword>
<evidence type="ECO:0000256" key="17">
    <source>
        <dbReference type="RuleBase" id="RU003297"/>
    </source>
</evidence>
<dbReference type="GO" id="GO:0015990">
    <property type="term" value="P:electron transport coupled proton transport"/>
    <property type="evidence" value="ECO:0007669"/>
    <property type="project" value="TreeGrafter"/>
</dbReference>
<dbReference type="PANTHER" id="PTHR43507:SF20">
    <property type="entry name" value="NADH-UBIQUINONE OXIDOREDUCTASE CHAIN 4"/>
    <property type="match status" value="1"/>
</dbReference>
<proteinExistence type="inferred from homology"/>
<comment type="catalytic activity">
    <reaction evidence="16 17">
        <text>a ubiquinone + NADH + 5 H(+)(in) = a ubiquinol + NAD(+) + 4 H(+)(out)</text>
        <dbReference type="Rhea" id="RHEA:29091"/>
        <dbReference type="Rhea" id="RHEA-COMP:9565"/>
        <dbReference type="Rhea" id="RHEA-COMP:9566"/>
        <dbReference type="ChEBI" id="CHEBI:15378"/>
        <dbReference type="ChEBI" id="CHEBI:16389"/>
        <dbReference type="ChEBI" id="CHEBI:17976"/>
        <dbReference type="ChEBI" id="CHEBI:57540"/>
        <dbReference type="ChEBI" id="CHEBI:57945"/>
        <dbReference type="EC" id="7.1.1.2"/>
    </reaction>
</comment>
<feature type="transmembrane region" description="Helical" evidence="17">
    <location>
        <begin position="302"/>
        <end position="324"/>
    </location>
</feature>
<keyword evidence="10 17" id="KW-0249">Electron transport</keyword>
<evidence type="ECO:0000256" key="4">
    <source>
        <dbReference type="ARBA" id="ARBA00012944"/>
    </source>
</evidence>
<evidence type="ECO:0000256" key="9">
    <source>
        <dbReference type="ARBA" id="ARBA00022967"/>
    </source>
</evidence>
<feature type="transmembrane region" description="Helical" evidence="17">
    <location>
        <begin position="344"/>
        <end position="371"/>
    </location>
</feature>
<keyword evidence="12 17" id="KW-0520">NAD</keyword>
<organism evidence="19">
    <name type="scientific">Gnathostoma spinigerum</name>
    <dbReference type="NCBI Taxonomy" id="75299"/>
    <lineage>
        <taxon>Eukaryota</taxon>
        <taxon>Metazoa</taxon>
        <taxon>Ecdysozoa</taxon>
        <taxon>Nematoda</taxon>
        <taxon>Chromadorea</taxon>
        <taxon>Rhabditida</taxon>
        <taxon>Spirurina</taxon>
        <taxon>Gnathostomatomorpha</taxon>
        <taxon>Gnathostomatoidea</taxon>
        <taxon>Gnathostomatidae</taxon>
        <taxon>Gnathostoma</taxon>
    </lineage>
</organism>
<reference evidence="19" key="2">
    <citation type="submission" date="2015-01" db="EMBL/GenBank/DDBJ databases">
        <authorList>
            <person name="Pelicic Vladimir"/>
        </authorList>
    </citation>
    <scope>NUCLEOTIDE SEQUENCE</scope>
</reference>
<evidence type="ECO:0000259" key="18">
    <source>
        <dbReference type="Pfam" id="PF00361"/>
    </source>
</evidence>
<keyword evidence="11 17" id="KW-1133">Transmembrane helix</keyword>
<keyword evidence="15 17" id="KW-0472">Membrane</keyword>
<feature type="transmembrane region" description="Helical" evidence="17">
    <location>
        <begin position="160"/>
        <end position="179"/>
    </location>
</feature>
<keyword evidence="9" id="KW-1278">Translocase</keyword>
<keyword evidence="14 17" id="KW-0496">Mitochondrion</keyword>
<evidence type="ECO:0000256" key="12">
    <source>
        <dbReference type="ARBA" id="ARBA00023027"/>
    </source>
</evidence>
<dbReference type="EMBL" id="KP410547">
    <property type="protein sequence ID" value="AKM22103.1"/>
    <property type="molecule type" value="Genomic_DNA"/>
</dbReference>
<sequence length="408" mass="46837">MVDFLLLNVLFFLYPYLFFMSMLGLLCLIMNNYSWGGLMVYCDSWIYVLLICMSIFILGVVMMSDKNFNIVVLSEFLVLISILFFVPSSVLVLYIFFELSMFPILVMILGYGSQIEKINSAYYLIFYASFCSLPFLFVYFNSSAMSLVYFDLSYSWEVVFILSLSFMMKFPVYFLHLWLPKAHVEAPTSASMLLAGLLLKLGTAGFVRIMGCMKFMHVNYWVLLGFFGMILASFSCIFQSDAKSLAAYSSVTHMGFLLMVLLFVFISGKVSGLLMMLAHGYTSTLLFYMVGEFYHVSSTRMVYFMNSFFSSSMIMAILFSLVLLSNMGVPPSLSFLSEFMGISLGLISVVLIFFVLFGYFFFAFYYSIYFLTNMFMGKSYIDFSVMNMCFSVSLVLMMFNVFWLSLFC</sequence>
<evidence type="ECO:0000256" key="13">
    <source>
        <dbReference type="ARBA" id="ARBA00023075"/>
    </source>
</evidence>
<evidence type="ECO:0000256" key="2">
    <source>
        <dbReference type="ARBA" id="ARBA00004225"/>
    </source>
</evidence>
<feature type="transmembrane region" description="Helical" evidence="17">
    <location>
        <begin position="217"/>
        <end position="238"/>
    </location>
</feature>
<dbReference type="GO" id="GO:0042773">
    <property type="term" value="P:ATP synthesis coupled electron transport"/>
    <property type="evidence" value="ECO:0007669"/>
    <property type="project" value="InterPro"/>
</dbReference>
<evidence type="ECO:0000256" key="3">
    <source>
        <dbReference type="ARBA" id="ARBA00009025"/>
    </source>
</evidence>
<feature type="domain" description="NADH:quinone oxidoreductase/Mrp antiporter transmembrane" evidence="18">
    <location>
        <begin position="89"/>
        <end position="359"/>
    </location>
</feature>
<dbReference type="InterPro" id="IPR003918">
    <property type="entry name" value="NADH_UbQ_OxRdtase"/>
</dbReference>
<geneLocation type="mitochondrion" evidence="19"/>
<dbReference type="GO" id="GO:0003954">
    <property type="term" value="F:NADH dehydrogenase activity"/>
    <property type="evidence" value="ECO:0007669"/>
    <property type="project" value="TreeGrafter"/>
</dbReference>
<dbReference type="Pfam" id="PF00361">
    <property type="entry name" value="Proton_antipo_M"/>
    <property type="match status" value="1"/>
</dbReference>
<keyword evidence="13 17" id="KW-0830">Ubiquinone</keyword>
<dbReference type="GO" id="GO:0031966">
    <property type="term" value="C:mitochondrial membrane"/>
    <property type="evidence" value="ECO:0007669"/>
    <property type="project" value="UniProtKB-SubCell"/>
</dbReference>
<dbReference type="GO" id="GO:0048039">
    <property type="term" value="F:ubiquinone binding"/>
    <property type="evidence" value="ECO:0007669"/>
    <property type="project" value="TreeGrafter"/>
</dbReference>
<feature type="transmembrane region" description="Helical" evidence="17">
    <location>
        <begin position="76"/>
        <end position="109"/>
    </location>
</feature>
<evidence type="ECO:0000256" key="8">
    <source>
        <dbReference type="ARBA" id="ARBA00022692"/>
    </source>
</evidence>
<evidence type="ECO:0000256" key="16">
    <source>
        <dbReference type="ARBA" id="ARBA00049551"/>
    </source>
</evidence>
<evidence type="ECO:0000256" key="15">
    <source>
        <dbReference type="ARBA" id="ARBA00023136"/>
    </source>
</evidence>
<keyword evidence="6 17" id="KW-0813">Transport</keyword>
<comment type="function">
    <text evidence="1">Core subunit of the mitochondrial membrane respiratory chain NADH dehydrogenase (Complex I) that is believed to belong to the minimal assembly required for catalysis. Complex I functions in the transfer of electrons from NADH to the respiratory chain. The immediate electron acceptor for the enzyme is believed to be ubiquinone.</text>
</comment>
<gene>
    <name evidence="19" type="primary">nad4</name>
</gene>
<evidence type="ECO:0000256" key="5">
    <source>
        <dbReference type="ARBA" id="ARBA00021006"/>
    </source>
</evidence>
<evidence type="ECO:0000256" key="10">
    <source>
        <dbReference type="ARBA" id="ARBA00022982"/>
    </source>
</evidence>
<evidence type="ECO:0000256" key="14">
    <source>
        <dbReference type="ARBA" id="ARBA00023128"/>
    </source>
</evidence>